<accession>A0A1H7G4R8</accession>
<sequence length="44" mass="5032">MDIIEYLLGKGGFALLGLVVIVVLLYNKIKARREFRVSPKKKNK</sequence>
<keyword evidence="3" id="KW-1185">Reference proteome</keyword>
<reference evidence="2 3" key="1">
    <citation type="submission" date="2016-10" db="EMBL/GenBank/DDBJ databases">
        <authorList>
            <person name="de Groot N.N."/>
        </authorList>
    </citation>
    <scope>NUCLEOTIDE SEQUENCE [LARGE SCALE GENOMIC DNA]</scope>
    <source>
        <strain evidence="2 3">DSM 25232</strain>
    </source>
</reference>
<dbReference type="EMBL" id="FOAB01000001">
    <property type="protein sequence ID" value="SEK30705.1"/>
    <property type="molecule type" value="Genomic_DNA"/>
</dbReference>
<dbReference type="AlphaFoldDB" id="A0A1H7G4R8"/>
<dbReference type="Proteomes" id="UP000198521">
    <property type="component" value="Unassembled WGS sequence"/>
</dbReference>
<evidence type="ECO:0000256" key="1">
    <source>
        <dbReference type="SAM" id="Phobius"/>
    </source>
</evidence>
<dbReference type="RefSeq" id="WP_280139498.1">
    <property type="nucleotide sequence ID" value="NZ_FOAB01000001.1"/>
</dbReference>
<gene>
    <name evidence="2" type="ORF">SAMN04487910_0212</name>
</gene>
<proteinExistence type="predicted"/>
<evidence type="ECO:0000313" key="3">
    <source>
        <dbReference type="Proteomes" id="UP000198521"/>
    </source>
</evidence>
<name>A0A1H7G4R8_AQUAM</name>
<protein>
    <submittedName>
        <fullName evidence="2">Uncharacterized protein</fullName>
    </submittedName>
</protein>
<keyword evidence="1" id="KW-0812">Transmembrane</keyword>
<evidence type="ECO:0000313" key="2">
    <source>
        <dbReference type="EMBL" id="SEK30705.1"/>
    </source>
</evidence>
<keyword evidence="1" id="KW-0472">Membrane</keyword>
<keyword evidence="1" id="KW-1133">Transmembrane helix</keyword>
<organism evidence="2 3">
    <name type="scientific">Aquimarina amphilecti</name>
    <dbReference type="NCBI Taxonomy" id="1038014"/>
    <lineage>
        <taxon>Bacteria</taxon>
        <taxon>Pseudomonadati</taxon>
        <taxon>Bacteroidota</taxon>
        <taxon>Flavobacteriia</taxon>
        <taxon>Flavobacteriales</taxon>
        <taxon>Flavobacteriaceae</taxon>
        <taxon>Aquimarina</taxon>
    </lineage>
</organism>
<feature type="transmembrane region" description="Helical" evidence="1">
    <location>
        <begin position="6"/>
        <end position="26"/>
    </location>
</feature>